<dbReference type="Gene3D" id="3.30.70.1060">
    <property type="entry name" value="Dimeric alpha+beta barrel"/>
    <property type="match status" value="1"/>
</dbReference>
<dbReference type="Proteomes" id="UP000032534">
    <property type="component" value="Unassembled WGS sequence"/>
</dbReference>
<dbReference type="InterPro" id="IPR011008">
    <property type="entry name" value="Dimeric_a/b-barrel"/>
</dbReference>
<dbReference type="RefSeq" id="WP_044645869.1">
    <property type="nucleotide sequence ID" value="NZ_JTHP01000014.1"/>
</dbReference>
<organism evidence="2 3">
    <name type="scientific">Paenibacillus terrae</name>
    <dbReference type="NCBI Taxonomy" id="159743"/>
    <lineage>
        <taxon>Bacteria</taxon>
        <taxon>Bacillati</taxon>
        <taxon>Bacillota</taxon>
        <taxon>Bacilli</taxon>
        <taxon>Bacillales</taxon>
        <taxon>Paenibacillaceae</taxon>
        <taxon>Paenibacillus</taxon>
    </lineage>
</organism>
<evidence type="ECO:0000313" key="3">
    <source>
        <dbReference type="Proteomes" id="UP000032534"/>
    </source>
</evidence>
<dbReference type="Pfam" id="PF02426">
    <property type="entry name" value="MIase"/>
    <property type="match status" value="1"/>
</dbReference>
<sequence>MRFLVHVKIEPDAPQEEIAEQLPAEQARFAELVEQGVISKFYLSHTRDEHWSICIADNQDALKIALETLPFYKFMIIEYTELVDE</sequence>
<dbReference type="OrthoDB" id="2662843at2"/>
<feature type="domain" description="Muconolactone isomerase" evidence="1">
    <location>
        <begin position="1"/>
        <end position="82"/>
    </location>
</feature>
<dbReference type="AlphaFoldDB" id="A0A0D7X759"/>
<dbReference type="InterPro" id="IPR026029">
    <property type="entry name" value="MLI_dom"/>
</dbReference>
<name>A0A0D7X759_9BACL</name>
<evidence type="ECO:0000313" key="2">
    <source>
        <dbReference type="EMBL" id="KJD45837.1"/>
    </source>
</evidence>
<dbReference type="EMBL" id="JTHP01000014">
    <property type="protein sequence ID" value="KJD45837.1"/>
    <property type="molecule type" value="Genomic_DNA"/>
</dbReference>
<dbReference type="PATRIC" id="fig|159743.3.peg.2064"/>
<keyword evidence="3" id="KW-1185">Reference proteome</keyword>
<accession>A0A0D7X759</accession>
<proteinExistence type="predicted"/>
<protein>
    <recommendedName>
        <fullName evidence="1">Muconolactone isomerase domain-containing protein</fullName>
    </recommendedName>
</protein>
<dbReference type="SUPFAM" id="SSF54909">
    <property type="entry name" value="Dimeric alpha+beta barrel"/>
    <property type="match status" value="1"/>
</dbReference>
<comment type="caution">
    <text evidence="2">The sequence shown here is derived from an EMBL/GenBank/DDBJ whole genome shotgun (WGS) entry which is preliminary data.</text>
</comment>
<evidence type="ECO:0000259" key="1">
    <source>
        <dbReference type="Pfam" id="PF02426"/>
    </source>
</evidence>
<reference evidence="2 3" key="1">
    <citation type="submission" date="2014-11" db="EMBL/GenBank/DDBJ databases">
        <title>Draft Genome Sequences of Paenibacillus polymyxa NRRL B-30509 and Paenibacillus terrae NRRL B-30644, Strains from a Poultry Environment that Produce Tridecaptin A and Paenicidins.</title>
        <authorList>
            <person name="van Belkum M.J."/>
            <person name="Lohans C.T."/>
            <person name="Vederas J.C."/>
        </authorList>
    </citation>
    <scope>NUCLEOTIDE SEQUENCE [LARGE SCALE GENOMIC DNA]</scope>
    <source>
        <strain evidence="2 3">NRRL B-30644</strain>
    </source>
</reference>
<gene>
    <name evidence="2" type="ORF">QD47_09310</name>
</gene>